<comment type="caution">
    <text evidence="2">The sequence shown here is derived from an EMBL/GenBank/DDBJ whole genome shotgun (WGS) entry which is preliminary data.</text>
</comment>
<dbReference type="AlphaFoldDB" id="A0AAE0D3S4"/>
<evidence type="ECO:0000256" key="1">
    <source>
        <dbReference type="SAM" id="MobiDB-lite"/>
    </source>
</evidence>
<organism evidence="2 3">
    <name type="scientific">Colletotrichum kahawae</name>
    <name type="common">Coffee berry disease fungus</name>
    <dbReference type="NCBI Taxonomy" id="34407"/>
    <lineage>
        <taxon>Eukaryota</taxon>
        <taxon>Fungi</taxon>
        <taxon>Dikarya</taxon>
        <taxon>Ascomycota</taxon>
        <taxon>Pezizomycotina</taxon>
        <taxon>Sordariomycetes</taxon>
        <taxon>Hypocreomycetidae</taxon>
        <taxon>Glomerellales</taxon>
        <taxon>Glomerellaceae</taxon>
        <taxon>Colletotrichum</taxon>
        <taxon>Colletotrichum gloeosporioides species complex</taxon>
    </lineage>
</organism>
<feature type="region of interest" description="Disordered" evidence="1">
    <location>
        <begin position="19"/>
        <end position="57"/>
    </location>
</feature>
<name>A0AAE0D3S4_COLKA</name>
<gene>
    <name evidence="2" type="ORF">CKAH01_05961</name>
</gene>
<dbReference type="EMBL" id="VYYT01000223">
    <property type="protein sequence ID" value="KAK2754947.1"/>
    <property type="molecule type" value="Genomic_DNA"/>
</dbReference>
<proteinExistence type="predicted"/>
<feature type="compositionally biased region" description="Polar residues" evidence="1">
    <location>
        <begin position="34"/>
        <end position="48"/>
    </location>
</feature>
<dbReference type="Proteomes" id="UP001281614">
    <property type="component" value="Unassembled WGS sequence"/>
</dbReference>
<evidence type="ECO:0000313" key="2">
    <source>
        <dbReference type="EMBL" id="KAK2754947.1"/>
    </source>
</evidence>
<sequence>MLAAGQFFWQDWLVGQVSRPQKPGTPGPALLAHSGQSDSELQKRSISNAGPPRVCPPHHPARPPFTLFYCLSLELGVNRYYVTDRAH</sequence>
<protein>
    <submittedName>
        <fullName evidence="2">Uncharacterized protein</fullName>
    </submittedName>
</protein>
<evidence type="ECO:0000313" key="3">
    <source>
        <dbReference type="Proteomes" id="UP001281614"/>
    </source>
</evidence>
<reference evidence="2" key="1">
    <citation type="submission" date="2023-02" db="EMBL/GenBank/DDBJ databases">
        <title>Colletotrichum kahawae CIFC_Que2 genome sequencing and assembly.</title>
        <authorList>
            <person name="Baroncelli R."/>
        </authorList>
    </citation>
    <scope>NUCLEOTIDE SEQUENCE</scope>
    <source>
        <strain evidence="2">CIFC_Que2</strain>
    </source>
</reference>
<accession>A0AAE0D3S4</accession>
<keyword evidence="3" id="KW-1185">Reference proteome</keyword>